<dbReference type="AlphaFoldDB" id="A0A1R2C784"/>
<accession>A0A1R2C784</accession>
<comment type="caution">
    <text evidence="2">The sequence shown here is derived from an EMBL/GenBank/DDBJ whole genome shotgun (WGS) entry which is preliminary data.</text>
</comment>
<sequence length="200" mass="23373">MKAGFNKENFLPEHKLPSQGENFTSPERKVIQKVLRFEEERTPDRPIHRKIPSLISKDYRHGLRNRMRGKKSLELDQKYLERKNSPYSSTVEMKSSIASTDVRGLSLFSSEVECKKDYVESKEEVNDSITEKLACESFCHNCQKYVYTRVIFSKNSELDFLCCVKELVGCCNIQEKLEIHHLCPKCNKLIWKFGLNNSDR</sequence>
<name>A0A1R2C784_9CILI</name>
<dbReference type="EMBL" id="MPUH01000255">
    <property type="protein sequence ID" value="OMJ84867.1"/>
    <property type="molecule type" value="Genomic_DNA"/>
</dbReference>
<feature type="region of interest" description="Disordered" evidence="1">
    <location>
        <begin position="1"/>
        <end position="25"/>
    </location>
</feature>
<evidence type="ECO:0000256" key="1">
    <source>
        <dbReference type="SAM" id="MobiDB-lite"/>
    </source>
</evidence>
<evidence type="ECO:0000313" key="3">
    <source>
        <dbReference type="Proteomes" id="UP000187209"/>
    </source>
</evidence>
<keyword evidence="3" id="KW-1185">Reference proteome</keyword>
<protein>
    <recommendedName>
        <fullName evidence="4">LITAF domain-containing protein</fullName>
    </recommendedName>
</protein>
<reference evidence="2 3" key="1">
    <citation type="submission" date="2016-11" db="EMBL/GenBank/DDBJ databases">
        <title>The macronuclear genome of Stentor coeruleus: a giant cell with tiny introns.</title>
        <authorList>
            <person name="Slabodnick M."/>
            <person name="Ruby J.G."/>
            <person name="Reiff S.B."/>
            <person name="Swart E.C."/>
            <person name="Gosai S."/>
            <person name="Prabakaran S."/>
            <person name="Witkowska E."/>
            <person name="Larue G.E."/>
            <person name="Fisher S."/>
            <person name="Freeman R.M."/>
            <person name="Gunawardena J."/>
            <person name="Chu W."/>
            <person name="Stover N.A."/>
            <person name="Gregory B.D."/>
            <person name="Nowacki M."/>
            <person name="Derisi J."/>
            <person name="Roy S.W."/>
            <person name="Marshall W.F."/>
            <person name="Sood P."/>
        </authorList>
    </citation>
    <scope>NUCLEOTIDE SEQUENCE [LARGE SCALE GENOMIC DNA]</scope>
    <source>
        <strain evidence="2">WM001</strain>
    </source>
</reference>
<evidence type="ECO:0008006" key="4">
    <source>
        <dbReference type="Google" id="ProtNLM"/>
    </source>
</evidence>
<dbReference type="Proteomes" id="UP000187209">
    <property type="component" value="Unassembled WGS sequence"/>
</dbReference>
<evidence type="ECO:0000313" key="2">
    <source>
        <dbReference type="EMBL" id="OMJ84867.1"/>
    </source>
</evidence>
<proteinExistence type="predicted"/>
<gene>
    <name evidence="2" type="ORF">SteCoe_13924</name>
</gene>
<organism evidence="2 3">
    <name type="scientific">Stentor coeruleus</name>
    <dbReference type="NCBI Taxonomy" id="5963"/>
    <lineage>
        <taxon>Eukaryota</taxon>
        <taxon>Sar</taxon>
        <taxon>Alveolata</taxon>
        <taxon>Ciliophora</taxon>
        <taxon>Postciliodesmatophora</taxon>
        <taxon>Heterotrichea</taxon>
        <taxon>Heterotrichida</taxon>
        <taxon>Stentoridae</taxon>
        <taxon>Stentor</taxon>
    </lineage>
</organism>